<sequence length="85" mass="10201">MNKVIIRDCQTGEFSVYTNVNDLWESCCEDFITNSPEELEIEAIYDYINSFSKMAFIEEVYEYKVIENPDFETIWEWETQTGKKF</sequence>
<dbReference type="Proteomes" id="UP000258501">
    <property type="component" value="Segment"/>
</dbReference>
<name>R4JDT1_9CAUD</name>
<accession>R4JDT1</accession>
<evidence type="ECO:0000313" key="1">
    <source>
        <dbReference type="EMBL" id="AGK86897.1"/>
    </source>
</evidence>
<proteinExistence type="predicted"/>
<reference evidence="1 2" key="1">
    <citation type="submission" date="2013-02" db="EMBL/GenBank/DDBJ databases">
        <authorList>
            <person name="Lukaszewicz M."/>
            <person name="Biegalska A."/>
            <person name="Krasowska A."/>
        </authorList>
    </citation>
    <scope>NUCLEOTIDE SEQUENCE [LARGE SCALE GENOMIC DNA]</scope>
</reference>
<evidence type="ECO:0000313" key="2">
    <source>
        <dbReference type="Proteomes" id="UP000258501"/>
    </source>
</evidence>
<dbReference type="EMBL" id="KC699836">
    <property type="protein sequence ID" value="AGK86897.1"/>
    <property type="molecule type" value="Genomic_DNA"/>
</dbReference>
<gene>
    <name evidence="1" type="ORF">SIOphi_00445</name>
</gene>
<keyword evidence="2" id="KW-1185">Reference proteome</keyword>
<protein>
    <submittedName>
        <fullName evidence="1">Uncharacterized protein</fullName>
    </submittedName>
</protein>
<organism evidence="1 2">
    <name type="scientific">Bacillus phage SIOphi</name>
    <dbReference type="NCBI Taxonomy" id="1285382"/>
    <lineage>
        <taxon>Viruses</taxon>
        <taxon>Duplodnaviria</taxon>
        <taxon>Heunggongvirae</taxon>
        <taxon>Uroviricota</taxon>
        <taxon>Caudoviricetes</taxon>
        <taxon>Herelleviridae</taxon>
        <taxon>Bastillevirinae</taxon>
        <taxon>Siophivirus</taxon>
        <taxon>Siophivirus SIOphi</taxon>
    </lineage>
</organism>